<organism evidence="3 4">
    <name type="scientific">Phytoactinopolyspora mesophila</name>
    <dbReference type="NCBI Taxonomy" id="2650750"/>
    <lineage>
        <taxon>Bacteria</taxon>
        <taxon>Bacillati</taxon>
        <taxon>Actinomycetota</taxon>
        <taxon>Actinomycetes</taxon>
        <taxon>Jiangellales</taxon>
        <taxon>Jiangellaceae</taxon>
        <taxon>Phytoactinopolyspora</taxon>
    </lineage>
</organism>
<reference evidence="3 4" key="1">
    <citation type="submission" date="2019-11" db="EMBL/GenBank/DDBJ databases">
        <authorList>
            <person name="Li X.-J."/>
            <person name="Feng X.-M."/>
        </authorList>
    </citation>
    <scope>NUCLEOTIDE SEQUENCE [LARGE SCALE GENOMIC DNA]</scope>
    <source>
        <strain evidence="3 4">XMNu-373</strain>
    </source>
</reference>
<dbReference type="RefSeq" id="WP_162453682.1">
    <property type="nucleotide sequence ID" value="NZ_WLZY01000016.1"/>
</dbReference>
<feature type="transmembrane region" description="Helical" evidence="2">
    <location>
        <begin position="435"/>
        <end position="453"/>
    </location>
</feature>
<evidence type="ECO:0000313" key="4">
    <source>
        <dbReference type="Proteomes" id="UP000460435"/>
    </source>
</evidence>
<feature type="compositionally biased region" description="Basic and acidic residues" evidence="1">
    <location>
        <begin position="542"/>
        <end position="555"/>
    </location>
</feature>
<evidence type="ECO:0000256" key="2">
    <source>
        <dbReference type="SAM" id="Phobius"/>
    </source>
</evidence>
<name>A0A7K3MCI9_9ACTN</name>
<feature type="compositionally biased region" description="Basic and acidic residues" evidence="1">
    <location>
        <begin position="513"/>
        <end position="525"/>
    </location>
</feature>
<feature type="transmembrane region" description="Helical" evidence="2">
    <location>
        <begin position="193"/>
        <end position="213"/>
    </location>
</feature>
<sequence>MSLRVAFHRAVLVAIMVGISFFGFLPSAWSICEGDPPAPKSPDSGMPGWFVDPVDVDVSSIGDLDDAWTAVENQPDPFTEDDVSLVDTYGYGYHWGTYDLGCGPNALRDPAAIAFTGIANFIFDMGLLAGAASQAVSDVIFDSPLSFLNSTISVTQASVLDQIWTVWFPITIIMVGIYLVTRSRRAEFSDTSTAALVLVVVLVASVYFLSWPLRALGAADAAISEGVQAVTTTFSEERLEEDVARNIYYPAWLRGQLGSDTSVAAQRYGPELFWTQHYTWTEVALIRLIEDKVGDEDDLVRELAVGAIASAKMERYAELAAEIQEDYPGAYDYLRGKESTDRIGTAAIQTVYSFAAAFFYLVAMAFLLLAMMVVRGFIIGFPIAGILGAYPPARAVLSRLWDIVTAAIWNVVKFAFGAGLYLVVGGALLRSDMNVVWQIFILIVLTIALMMILRPLRSLKTMTPGLDPNRSYMMALARRMGSYRSVRRATRQGVEEARNDNEVADSADDDQPSEERPRRRQRAESDVLDPIPDNAGASNVRLELEPARADDRSHPEQPMPPIGPGPHEPQGGAHTPPQRPEGAPGVHQAAIRPGEGGQDFKGGNQEPTPQEVPVRVTLERNEPMPVRPVPNVGSGEVGRPDQWAVGETRPDQPLARQIAVSSGGSRSLADAQPSSANAGAADRAEDAATDSTGRRSSHVIKGEVVEPVYRRGNDTVAEPAELDVADPVIDENGQQVYVIYKREQV</sequence>
<keyword evidence="2" id="KW-0812">Transmembrane</keyword>
<feature type="transmembrane region" description="Helical" evidence="2">
    <location>
        <begin position="400"/>
        <end position="423"/>
    </location>
</feature>
<proteinExistence type="predicted"/>
<feature type="transmembrane region" description="Helical" evidence="2">
    <location>
        <begin position="358"/>
        <end position="388"/>
    </location>
</feature>
<feature type="compositionally biased region" description="Pro residues" evidence="1">
    <location>
        <begin position="557"/>
        <end position="567"/>
    </location>
</feature>
<gene>
    <name evidence="3" type="ORF">F7O44_28200</name>
</gene>
<comment type="caution">
    <text evidence="3">The sequence shown here is derived from an EMBL/GenBank/DDBJ whole genome shotgun (WGS) entry which is preliminary data.</text>
</comment>
<keyword evidence="4" id="KW-1185">Reference proteome</keyword>
<dbReference type="Proteomes" id="UP000460435">
    <property type="component" value="Unassembled WGS sequence"/>
</dbReference>
<accession>A0A7K3MCI9</accession>
<keyword evidence="2" id="KW-0472">Membrane</keyword>
<evidence type="ECO:0000256" key="1">
    <source>
        <dbReference type="SAM" id="MobiDB-lite"/>
    </source>
</evidence>
<evidence type="ECO:0000313" key="3">
    <source>
        <dbReference type="EMBL" id="NDL60964.1"/>
    </source>
</evidence>
<protein>
    <submittedName>
        <fullName evidence="3">Uncharacterized protein</fullName>
    </submittedName>
</protein>
<feature type="compositionally biased region" description="Acidic residues" evidence="1">
    <location>
        <begin position="502"/>
        <end position="512"/>
    </location>
</feature>
<feature type="transmembrane region" description="Helical" evidence="2">
    <location>
        <begin position="163"/>
        <end position="181"/>
    </location>
</feature>
<dbReference type="AlphaFoldDB" id="A0A7K3MCI9"/>
<feature type="region of interest" description="Disordered" evidence="1">
    <location>
        <begin position="487"/>
        <end position="701"/>
    </location>
</feature>
<keyword evidence="2" id="KW-1133">Transmembrane helix</keyword>
<dbReference type="EMBL" id="WLZY01000016">
    <property type="protein sequence ID" value="NDL60964.1"/>
    <property type="molecule type" value="Genomic_DNA"/>
</dbReference>